<dbReference type="Proteomes" id="UP000283634">
    <property type="component" value="Unassembled WGS sequence"/>
</dbReference>
<dbReference type="EMBL" id="MKGL01000089">
    <property type="protein sequence ID" value="RNF07307.1"/>
    <property type="molecule type" value="Genomic_DNA"/>
</dbReference>
<accession>A0A3R7L4B3</accession>
<organism evidence="7 8">
    <name type="scientific">Trypanosoma rangeli</name>
    <dbReference type="NCBI Taxonomy" id="5698"/>
    <lineage>
        <taxon>Eukaryota</taxon>
        <taxon>Discoba</taxon>
        <taxon>Euglenozoa</taxon>
        <taxon>Kinetoplastea</taxon>
        <taxon>Metakinetoplastina</taxon>
        <taxon>Trypanosomatida</taxon>
        <taxon>Trypanosomatidae</taxon>
        <taxon>Trypanosoma</taxon>
        <taxon>Herpetosoma</taxon>
    </lineage>
</organism>
<evidence type="ECO:0000256" key="4">
    <source>
        <dbReference type="ARBA" id="ARBA00022777"/>
    </source>
</evidence>
<dbReference type="EC" id="2.7.11.-" evidence="7"/>
<evidence type="ECO:0000256" key="2">
    <source>
        <dbReference type="ARBA" id="ARBA00022679"/>
    </source>
</evidence>
<dbReference type="AlphaFoldDB" id="A0A3R7L4B3"/>
<protein>
    <submittedName>
        <fullName evidence="7">Myosin heavy chain kinase A</fullName>
        <ecNumber evidence="7">2.7.11.-</ecNumber>
    </submittedName>
</protein>
<dbReference type="SMART" id="SM00811">
    <property type="entry name" value="Alpha_kinase"/>
    <property type="match status" value="1"/>
</dbReference>
<dbReference type="GeneID" id="40327375"/>
<gene>
    <name evidence="7" type="ORF">TraAM80_03442</name>
</gene>
<feature type="domain" description="Alpha-type protein kinase" evidence="6">
    <location>
        <begin position="1"/>
        <end position="116"/>
    </location>
</feature>
<dbReference type="InterPro" id="IPR051852">
    <property type="entry name" value="Alpha-type_PK"/>
</dbReference>
<dbReference type="VEuPathDB" id="TriTrypDB:TRSC58_02291"/>
<dbReference type="Gene3D" id="3.20.200.10">
    <property type="entry name" value="MHCK/EF2 kinase"/>
    <property type="match status" value="1"/>
</dbReference>
<comment type="caution">
    <text evidence="7">The sequence shown here is derived from an EMBL/GenBank/DDBJ whole genome shotgun (WGS) entry which is preliminary data.</text>
</comment>
<dbReference type="InterPro" id="IPR011009">
    <property type="entry name" value="Kinase-like_dom_sf"/>
</dbReference>
<dbReference type="PROSITE" id="PS51158">
    <property type="entry name" value="ALPHA_KINASE"/>
    <property type="match status" value="1"/>
</dbReference>
<evidence type="ECO:0000256" key="1">
    <source>
        <dbReference type="ARBA" id="ARBA00022527"/>
    </source>
</evidence>
<keyword evidence="4 7" id="KW-0418">Kinase</keyword>
<sequence length="171" mass="19361">MFVMEPRLHGHFTKYNSNFGDTYQDDKHFRTPSEVQHRTRMFHLAEAFSHFTLVESGGSMLLCDLRGVNDLFTDPQIHTEDGKGLGLGNMGPAGIEKYVLRHECNEVCRAFGLRPLGGIRPQPDTESRASNFYVRLRAQLQQGLVPLSKPIGEMTEEELVAHAIRVSRVSY</sequence>
<reference evidence="7 8" key="1">
    <citation type="journal article" date="2018" name="BMC Genomics">
        <title>Genomic comparison of Trypanosoma conorhini and Trypanosoma rangeli to Trypanosoma cruzi strains of high and low virulence.</title>
        <authorList>
            <person name="Bradwell K.R."/>
            <person name="Koparde V.N."/>
            <person name="Matveyev A.V."/>
            <person name="Serrano M.G."/>
            <person name="Alves J.M."/>
            <person name="Parikh H."/>
            <person name="Huang B."/>
            <person name="Lee V."/>
            <person name="Espinosa-Alvarez O."/>
            <person name="Ortiz P.A."/>
            <person name="Costa-Martins A.G."/>
            <person name="Teixeira M.M."/>
            <person name="Buck G.A."/>
        </authorList>
    </citation>
    <scope>NUCLEOTIDE SEQUENCE [LARGE SCALE GENOMIC DNA]</scope>
    <source>
        <strain evidence="7 8">AM80</strain>
    </source>
</reference>
<dbReference type="GO" id="GO:0004674">
    <property type="term" value="F:protein serine/threonine kinase activity"/>
    <property type="evidence" value="ECO:0007669"/>
    <property type="project" value="UniProtKB-KW"/>
</dbReference>
<evidence type="ECO:0000313" key="7">
    <source>
        <dbReference type="EMBL" id="RNF07307.1"/>
    </source>
</evidence>
<evidence type="ECO:0000256" key="5">
    <source>
        <dbReference type="ARBA" id="ARBA00022840"/>
    </source>
</evidence>
<dbReference type="GO" id="GO:0031037">
    <property type="term" value="P:myosin II filament disassembly"/>
    <property type="evidence" value="ECO:0007669"/>
    <property type="project" value="TreeGrafter"/>
</dbReference>
<dbReference type="OrthoDB" id="301415at2759"/>
<dbReference type="GO" id="GO:0005524">
    <property type="term" value="F:ATP binding"/>
    <property type="evidence" value="ECO:0007669"/>
    <property type="project" value="UniProtKB-KW"/>
</dbReference>
<keyword evidence="2 7" id="KW-0808">Transferase</keyword>
<dbReference type="PANTHER" id="PTHR45992:SF2">
    <property type="entry name" value="EUKARYOTIC ELONGATION FACTOR 2 KINASE"/>
    <property type="match status" value="1"/>
</dbReference>
<name>A0A3R7L4B3_TRYRA</name>
<evidence type="ECO:0000256" key="3">
    <source>
        <dbReference type="ARBA" id="ARBA00022741"/>
    </source>
</evidence>
<keyword evidence="8" id="KW-1185">Reference proteome</keyword>
<dbReference type="Pfam" id="PF02816">
    <property type="entry name" value="Alpha_kinase"/>
    <property type="match status" value="1"/>
</dbReference>
<keyword evidence="5" id="KW-0067">ATP-binding</keyword>
<proteinExistence type="predicted"/>
<evidence type="ECO:0000313" key="8">
    <source>
        <dbReference type="Proteomes" id="UP000283634"/>
    </source>
</evidence>
<dbReference type="InterPro" id="IPR004166">
    <property type="entry name" value="a-kinase_dom"/>
</dbReference>
<dbReference type="PANTHER" id="PTHR45992">
    <property type="entry name" value="EUKARYOTIC ELONGATION FACTOR 2 KINASE-RELATED"/>
    <property type="match status" value="1"/>
</dbReference>
<keyword evidence="1" id="KW-0723">Serine/threonine-protein kinase</keyword>
<keyword evidence="3" id="KW-0547">Nucleotide-binding</keyword>
<dbReference type="CDD" id="cd04515">
    <property type="entry name" value="Alpha_kinase"/>
    <property type="match status" value="1"/>
</dbReference>
<dbReference type="GO" id="GO:1903013">
    <property type="term" value="P:response to differentiation-inducing factor 1"/>
    <property type="evidence" value="ECO:0007669"/>
    <property type="project" value="TreeGrafter"/>
</dbReference>
<dbReference type="RefSeq" id="XP_029239746.1">
    <property type="nucleotide sequence ID" value="XM_029380414.1"/>
</dbReference>
<dbReference type="SUPFAM" id="SSF56112">
    <property type="entry name" value="Protein kinase-like (PK-like)"/>
    <property type="match status" value="1"/>
</dbReference>
<evidence type="ECO:0000259" key="6">
    <source>
        <dbReference type="PROSITE" id="PS51158"/>
    </source>
</evidence>